<organism evidence="1 2">
    <name type="scientific">Sphingobacterium hungaricum</name>
    <dbReference type="NCBI Taxonomy" id="2082723"/>
    <lineage>
        <taxon>Bacteria</taxon>
        <taxon>Pseudomonadati</taxon>
        <taxon>Bacteroidota</taxon>
        <taxon>Sphingobacteriia</taxon>
        <taxon>Sphingobacteriales</taxon>
        <taxon>Sphingobacteriaceae</taxon>
        <taxon>Sphingobacterium</taxon>
    </lineage>
</organism>
<evidence type="ECO:0000313" key="2">
    <source>
        <dbReference type="Proteomes" id="UP000616201"/>
    </source>
</evidence>
<name>A0A928UW94_9SPHI</name>
<accession>A0A928UW94</accession>
<gene>
    <name evidence="1" type="ORF">C4F49_09205</name>
</gene>
<keyword evidence="2" id="KW-1185">Reference proteome</keyword>
<dbReference type="AlphaFoldDB" id="A0A928UW94"/>
<proteinExistence type="predicted"/>
<comment type="caution">
    <text evidence="1">The sequence shown here is derived from an EMBL/GenBank/DDBJ whole genome shotgun (WGS) entry which is preliminary data.</text>
</comment>
<dbReference type="Proteomes" id="UP000616201">
    <property type="component" value="Unassembled WGS sequence"/>
</dbReference>
<evidence type="ECO:0000313" key="1">
    <source>
        <dbReference type="EMBL" id="MBE8713857.1"/>
    </source>
</evidence>
<protein>
    <submittedName>
        <fullName evidence="1">Uncharacterized protein</fullName>
    </submittedName>
</protein>
<sequence length="150" mass="17284">MDLLDNHIDDSFVIILAHGMASDNSITELLGIHAEDHLDSLQSEDFIKACQLMCSKYGERIQDLYSDIITSENGNYFRNYCKGNRIDHVVVAENVEFAKLTARSFDLLHVFKKNKSKEPSAVYLDTDVEIKQSEDKIDSLFFRKKWNVTF</sequence>
<dbReference type="EMBL" id="PRDK01000005">
    <property type="protein sequence ID" value="MBE8713857.1"/>
    <property type="molecule type" value="Genomic_DNA"/>
</dbReference>
<reference evidence="1" key="1">
    <citation type="submission" date="2018-02" db="EMBL/GenBank/DDBJ databases">
        <authorList>
            <person name="Vasarhelyi B.M."/>
            <person name="Deshmukh S."/>
            <person name="Balint B."/>
            <person name="Kukolya J."/>
        </authorList>
    </citation>
    <scope>NUCLEOTIDE SEQUENCE</scope>
    <source>
        <strain evidence="1">KB22</strain>
    </source>
</reference>